<organism evidence="2 3">
    <name type="scientific">Anaeromyxobacter oryzae</name>
    <dbReference type="NCBI Taxonomy" id="2918170"/>
    <lineage>
        <taxon>Bacteria</taxon>
        <taxon>Pseudomonadati</taxon>
        <taxon>Myxococcota</taxon>
        <taxon>Myxococcia</taxon>
        <taxon>Myxococcales</taxon>
        <taxon>Cystobacterineae</taxon>
        <taxon>Anaeromyxobacteraceae</taxon>
        <taxon>Anaeromyxobacter</taxon>
    </lineage>
</organism>
<dbReference type="Proteomes" id="UP001162891">
    <property type="component" value="Chromosome"/>
</dbReference>
<evidence type="ECO:0000313" key="3">
    <source>
        <dbReference type="Proteomes" id="UP001162891"/>
    </source>
</evidence>
<protein>
    <submittedName>
        <fullName evidence="2">Uncharacterized protein</fullName>
    </submittedName>
</protein>
<name>A0ABM7WNU2_9BACT</name>
<keyword evidence="3" id="KW-1185">Reference proteome</keyword>
<proteinExistence type="predicted"/>
<reference evidence="3" key="1">
    <citation type="journal article" date="2022" name="Int. J. Syst. Evol. Microbiol.">
        <title>Anaeromyxobacter oryzae sp. nov., Anaeromyxobacter diazotrophicus sp. nov. and Anaeromyxobacter paludicola sp. nov., isolated from paddy soils.</title>
        <authorList>
            <person name="Itoh H."/>
            <person name="Xu Z."/>
            <person name="Mise K."/>
            <person name="Masuda Y."/>
            <person name="Ushijima N."/>
            <person name="Hayakawa C."/>
            <person name="Shiratori Y."/>
            <person name="Senoo K."/>
        </authorList>
    </citation>
    <scope>NUCLEOTIDE SEQUENCE [LARGE SCALE GENOMIC DNA]</scope>
    <source>
        <strain evidence="3">Red232</strain>
    </source>
</reference>
<sequence>MGESRDANDPRDLMRAMDKETRAEFEEAEMSDTGGQEHATREDRGQPERRAEERKRPGQIARATAAPDDSEARVPKGDVATGADRDPGGSGDRG</sequence>
<feature type="region of interest" description="Disordered" evidence="1">
    <location>
        <begin position="1"/>
        <end position="94"/>
    </location>
</feature>
<feature type="compositionally biased region" description="Basic and acidic residues" evidence="1">
    <location>
        <begin position="83"/>
        <end position="94"/>
    </location>
</feature>
<gene>
    <name evidence="2" type="ORF">AMOR_01250</name>
</gene>
<feature type="compositionally biased region" description="Basic and acidic residues" evidence="1">
    <location>
        <begin position="1"/>
        <end position="25"/>
    </location>
</feature>
<dbReference type="RefSeq" id="WP_248357527.1">
    <property type="nucleotide sequence ID" value="NZ_AP025591.1"/>
</dbReference>
<evidence type="ECO:0000313" key="2">
    <source>
        <dbReference type="EMBL" id="BDG01129.1"/>
    </source>
</evidence>
<feature type="compositionally biased region" description="Basic and acidic residues" evidence="1">
    <location>
        <begin position="38"/>
        <end position="56"/>
    </location>
</feature>
<evidence type="ECO:0000256" key="1">
    <source>
        <dbReference type="SAM" id="MobiDB-lite"/>
    </source>
</evidence>
<dbReference type="EMBL" id="AP025591">
    <property type="protein sequence ID" value="BDG01129.1"/>
    <property type="molecule type" value="Genomic_DNA"/>
</dbReference>
<accession>A0ABM7WNU2</accession>